<accession>A0A370FKD8</accession>
<dbReference type="Gene3D" id="2.30.42.10">
    <property type="match status" value="1"/>
</dbReference>
<evidence type="ECO:0000259" key="2">
    <source>
        <dbReference type="Pfam" id="PF05299"/>
    </source>
</evidence>
<evidence type="ECO:0000256" key="1">
    <source>
        <dbReference type="SAM" id="MobiDB-lite"/>
    </source>
</evidence>
<dbReference type="InterPro" id="IPR024191">
    <property type="entry name" value="Peptidase_M61"/>
</dbReference>
<dbReference type="InterPro" id="IPR027268">
    <property type="entry name" value="Peptidase_M4/M1_CTD_sf"/>
</dbReference>
<gene>
    <name evidence="4" type="ORF">DFR41_102225</name>
</gene>
<name>A0A370FKD8_9BURK</name>
<evidence type="ECO:0000313" key="5">
    <source>
        <dbReference type="Proteomes" id="UP000255265"/>
    </source>
</evidence>
<dbReference type="InterPro" id="IPR036034">
    <property type="entry name" value="PDZ_sf"/>
</dbReference>
<dbReference type="OrthoDB" id="9778516at2"/>
<dbReference type="Pfam" id="PF05299">
    <property type="entry name" value="Peptidase_M61"/>
    <property type="match status" value="1"/>
</dbReference>
<feature type="region of interest" description="Disordered" evidence="1">
    <location>
        <begin position="228"/>
        <end position="265"/>
    </location>
</feature>
<reference evidence="4 5" key="1">
    <citation type="submission" date="2018-07" db="EMBL/GenBank/DDBJ databases">
        <title>Genomic Encyclopedia of Type Strains, Phase IV (KMG-IV): sequencing the most valuable type-strain genomes for metagenomic binning, comparative biology and taxonomic classification.</title>
        <authorList>
            <person name="Goeker M."/>
        </authorList>
    </citation>
    <scope>NUCLEOTIDE SEQUENCE [LARGE SCALE GENOMIC DNA]</scope>
    <source>
        <strain evidence="4 5">DSM 21352</strain>
    </source>
</reference>
<keyword evidence="5" id="KW-1185">Reference proteome</keyword>
<dbReference type="InterPro" id="IPR040756">
    <property type="entry name" value="Peptidase_M61_N"/>
</dbReference>
<sequence>MAGAPAGLRYRIAVADLNAHLYEVTLTIDEPAADQVVSLPVWIPGSYLVREFARNLQGAPRATQGRRAVAVTQLDKASWRIAAKAGQPLTLRYQVCAFDNSVRTAWLDRTRGFFNGTSLCLRVDGQDGSPCQIEIVPPALPEGEAPWQLATALRPLKTDRRGFGTYQAANYDEVADSPVEMGAFWSAEFDVLGVPHRFVVAGAPPSFDGDKLIADTRAICETQMRFWHQDDPGLPPLPPGERQGEGPTASAKAKRPAKARAATQHPAPHDRYVFMLNATDDGYGGLEHRHSTALICTRRDLPRRGAARQPEGYTTLLGLISHEYFHTWNVKRLRPAEFARYDYTRENYTRLLWFFEGFTSYYDDLLLRRAGCIDDATYLKLLNKTVNQVQQTPGAAVQSVAEASFDAWIRYYRPDEQTPNTTVSYYTKGALVALCLDLTLRREGQGSLDAVMRELWRTSEGGPIDEAAIAATLAHVGGRAYTNELSRWANGTAELPLRDLLPAHGVAIHDDPAQLAQALGLRVDESGGTVKVKMVLRGGAAEKAGFAAGDEWLAVETATHGAKAAEGWRIGKLDDIPLYLGAARKCVALVARDRRLLRLPLAWPSGDARTWRLAGSDAELLKRWLQG</sequence>
<dbReference type="SUPFAM" id="SSF55486">
    <property type="entry name" value="Metalloproteases ('zincins'), catalytic domain"/>
    <property type="match status" value="1"/>
</dbReference>
<feature type="domain" description="Peptidase M61 catalytic" evidence="2">
    <location>
        <begin position="316"/>
        <end position="432"/>
    </location>
</feature>
<evidence type="ECO:0000259" key="3">
    <source>
        <dbReference type="Pfam" id="PF17899"/>
    </source>
</evidence>
<comment type="caution">
    <text evidence="4">The sequence shown here is derived from an EMBL/GenBank/DDBJ whole genome shotgun (WGS) entry which is preliminary data.</text>
</comment>
<proteinExistence type="predicted"/>
<dbReference type="RefSeq" id="WP_114802335.1">
    <property type="nucleotide sequence ID" value="NZ_QQAV01000002.1"/>
</dbReference>
<feature type="domain" description="Peptidase M61 N-terminal" evidence="3">
    <location>
        <begin position="9"/>
        <end position="183"/>
    </location>
</feature>
<dbReference type="InterPro" id="IPR007963">
    <property type="entry name" value="Peptidase_M61_catalytic"/>
</dbReference>
<keyword evidence="4" id="KW-0482">Metalloprotease</keyword>
<dbReference type="EMBL" id="QQAV01000002">
    <property type="protein sequence ID" value="RDI27190.1"/>
    <property type="molecule type" value="Genomic_DNA"/>
</dbReference>
<dbReference type="GO" id="GO:0008237">
    <property type="term" value="F:metallopeptidase activity"/>
    <property type="evidence" value="ECO:0007669"/>
    <property type="project" value="UniProtKB-KW"/>
</dbReference>
<dbReference type="Proteomes" id="UP000255265">
    <property type="component" value="Unassembled WGS sequence"/>
</dbReference>
<protein>
    <submittedName>
        <fullName evidence="4">Putative metalloprotease with PDZ domain</fullName>
    </submittedName>
</protein>
<dbReference type="Pfam" id="PF17899">
    <property type="entry name" value="Peptidase_M61_N"/>
    <property type="match status" value="1"/>
</dbReference>
<dbReference type="PIRSF" id="PIRSF016493">
    <property type="entry name" value="Glycyl_aminpptds"/>
    <property type="match status" value="1"/>
</dbReference>
<evidence type="ECO:0000313" key="4">
    <source>
        <dbReference type="EMBL" id="RDI27190.1"/>
    </source>
</evidence>
<dbReference type="AlphaFoldDB" id="A0A370FKD8"/>
<organism evidence="4 5">
    <name type="scientific">Pseudacidovorax intermedius</name>
    <dbReference type="NCBI Taxonomy" id="433924"/>
    <lineage>
        <taxon>Bacteria</taxon>
        <taxon>Pseudomonadati</taxon>
        <taxon>Pseudomonadota</taxon>
        <taxon>Betaproteobacteria</taxon>
        <taxon>Burkholderiales</taxon>
        <taxon>Comamonadaceae</taxon>
        <taxon>Pseudacidovorax</taxon>
    </lineage>
</organism>
<keyword evidence="4" id="KW-0378">Hydrolase</keyword>
<dbReference type="STRING" id="433924.NS331_04595"/>
<dbReference type="Gene3D" id="1.10.390.10">
    <property type="entry name" value="Neutral Protease Domain 2"/>
    <property type="match status" value="1"/>
</dbReference>
<dbReference type="Gene3D" id="2.60.40.3650">
    <property type="match status" value="1"/>
</dbReference>
<keyword evidence="4" id="KW-0645">Protease</keyword>
<dbReference type="GO" id="GO:0006508">
    <property type="term" value="P:proteolysis"/>
    <property type="evidence" value="ECO:0007669"/>
    <property type="project" value="UniProtKB-KW"/>
</dbReference>